<keyword evidence="2" id="KW-1185">Reference proteome</keyword>
<name>A0A410Q8E8_9FIRM</name>
<dbReference type="AlphaFoldDB" id="A0A410Q8E8"/>
<dbReference type="Proteomes" id="UP000287969">
    <property type="component" value="Chromosome"/>
</dbReference>
<dbReference type="EMBL" id="CP035282">
    <property type="protein sequence ID" value="QAT60243.1"/>
    <property type="molecule type" value="Genomic_DNA"/>
</dbReference>
<evidence type="ECO:0008006" key="3">
    <source>
        <dbReference type="Google" id="ProtNLM"/>
    </source>
</evidence>
<evidence type="ECO:0000313" key="2">
    <source>
        <dbReference type="Proteomes" id="UP000287969"/>
    </source>
</evidence>
<dbReference type="Pfam" id="PF05597">
    <property type="entry name" value="Phasin"/>
    <property type="match status" value="1"/>
</dbReference>
<proteinExistence type="predicted"/>
<protein>
    <recommendedName>
        <fullName evidence="3">Polyhydroxyalkanoate synthesis regulator phasin</fullName>
    </recommendedName>
</protein>
<reference evidence="2" key="1">
    <citation type="submission" date="2019-01" db="EMBL/GenBank/DDBJ databases">
        <title>Draft genomes of a novel of Sporanaerobacter strains.</title>
        <authorList>
            <person name="Ma S."/>
        </authorList>
    </citation>
    <scope>NUCLEOTIDE SEQUENCE [LARGE SCALE GENOMIC DNA]</scope>
    <source>
        <strain evidence="2">NJN-17</strain>
    </source>
</reference>
<dbReference type="PANTHER" id="PTHR38664">
    <property type="entry name" value="SLR0058 PROTEIN"/>
    <property type="match status" value="1"/>
</dbReference>
<dbReference type="KEGG" id="spoa:EQM13_00980"/>
<dbReference type="InterPro" id="IPR008769">
    <property type="entry name" value="PhaF_PhaI"/>
</dbReference>
<dbReference type="PANTHER" id="PTHR38664:SF1">
    <property type="entry name" value="SLR0058 PROTEIN"/>
    <property type="match status" value="1"/>
</dbReference>
<evidence type="ECO:0000313" key="1">
    <source>
        <dbReference type="EMBL" id="QAT60243.1"/>
    </source>
</evidence>
<sequence>MKVEISLKNLLLAGIGSIAVSYEKGTEMIENLVKKGELTITQGKELNEELKKTVDTYKKDNFNKNIDKETLKSALSELNLPTKQDIEELKQRIDNIEKNN</sequence>
<accession>A0A410Q8E8</accession>
<organism evidence="1 2">
    <name type="scientific">Acidilutibacter cellobiosedens</name>
    <dbReference type="NCBI Taxonomy" id="2507161"/>
    <lineage>
        <taxon>Bacteria</taxon>
        <taxon>Bacillati</taxon>
        <taxon>Bacillota</taxon>
        <taxon>Tissierellia</taxon>
        <taxon>Tissierellales</taxon>
        <taxon>Acidilutibacteraceae</taxon>
        <taxon>Acidilutibacter</taxon>
    </lineage>
</organism>
<gene>
    <name evidence="1" type="ORF">EQM13_00980</name>
</gene>
<dbReference type="OrthoDB" id="2134917at2"/>